<feature type="domain" description="F-box" evidence="1">
    <location>
        <begin position="50"/>
        <end position="81"/>
    </location>
</feature>
<dbReference type="Pfam" id="PF00646">
    <property type="entry name" value="F-box"/>
    <property type="match status" value="1"/>
</dbReference>
<evidence type="ECO:0000259" key="1">
    <source>
        <dbReference type="Pfam" id="PF00646"/>
    </source>
</evidence>
<protein>
    <recommendedName>
        <fullName evidence="1">F-box domain-containing protein</fullName>
    </recommendedName>
</protein>
<keyword evidence="4" id="KW-1185">Reference proteome</keyword>
<dbReference type="EMBL" id="BGPR01025179">
    <property type="protein sequence ID" value="GBN93854.1"/>
    <property type="molecule type" value="Genomic_DNA"/>
</dbReference>
<sequence length="597" mass="69378">MYAVFTSEVVFDANSIGPIGIQNTKERRDRESAQSISSNETEEWDKLGQWSEIPSLPLENIYSFLRREDQANMSLVCRSWSDGYGSPSVWKTFRFDLTESHLSMDSCPVMEVVKKYSSMFRHVEIVGSCAQNCLMKNFCRLLVEFLHILKRNTQLISVKFLYSVNYIWRIDTQTYDDICREITDFLASQRHLKRVEFNVCFFYFQECVEILRKLTENSKESLTHLKLKNFLRYEHKDFKYYSNAARKLPMLADLPSLKTLETDYSFILENLVARQSAAIQTVKKCQTLVLSKLILHYFNEYTKIEDFRGLTSTDWRFIKRLYPDLQVELILTIDNAARRVFEFIISPNMPISRLEYSSVGFNAGTEIPALFDHLLACQTNEHFVTLHLDWEEPSQNLSSTFIPFLQACKKLKCLELFTISPISGVDVLLKSWLENRPESLEKVIIDVSNVHEEDDFPGWINITDYAFLLKLVGLNIMFLEVEFLHSFSVILIVFDLVTNIFVAGRLKISSDLLSQLARNGSYLGETQWKMVCLSLSLCRNKTSKNFGRVRFAIHLKNLQTRFDRVTVIYGLLPSDGGCEKIQQHVPTRRNQDMSHSK</sequence>
<gene>
    <name evidence="2" type="ORF">AVEN_17946_1</name>
    <name evidence="3" type="ORF">AVEN_65932_1</name>
</gene>
<dbReference type="EMBL" id="BGPR01025178">
    <property type="protein sequence ID" value="GBN93851.1"/>
    <property type="molecule type" value="Genomic_DNA"/>
</dbReference>
<dbReference type="AlphaFoldDB" id="A0A4Y2T0V4"/>
<dbReference type="Gene3D" id="3.80.10.10">
    <property type="entry name" value="Ribonuclease Inhibitor"/>
    <property type="match status" value="1"/>
</dbReference>
<dbReference type="InterPro" id="IPR032675">
    <property type="entry name" value="LRR_dom_sf"/>
</dbReference>
<proteinExistence type="predicted"/>
<evidence type="ECO:0000313" key="3">
    <source>
        <dbReference type="EMBL" id="GBN93854.1"/>
    </source>
</evidence>
<dbReference type="PANTHER" id="PTHR20872:SF1">
    <property type="entry name" value="F-BOX DOMAIN-CONTAINING PROTEIN"/>
    <property type="match status" value="1"/>
</dbReference>
<reference evidence="2 4" key="1">
    <citation type="journal article" date="2019" name="Sci. Rep.">
        <title>Orb-weaving spider Araneus ventricosus genome elucidates the spidroin gene catalogue.</title>
        <authorList>
            <person name="Kono N."/>
            <person name="Nakamura H."/>
            <person name="Ohtoshi R."/>
            <person name="Moran D.A.P."/>
            <person name="Shinohara A."/>
            <person name="Yoshida Y."/>
            <person name="Fujiwara M."/>
            <person name="Mori M."/>
            <person name="Tomita M."/>
            <person name="Arakawa K."/>
        </authorList>
    </citation>
    <scope>NUCLEOTIDE SEQUENCE [LARGE SCALE GENOMIC DNA]</scope>
</reference>
<accession>A0A4Y2T0V4</accession>
<dbReference type="Gene3D" id="1.20.1280.50">
    <property type="match status" value="1"/>
</dbReference>
<dbReference type="SUPFAM" id="SSF81383">
    <property type="entry name" value="F-box domain"/>
    <property type="match status" value="1"/>
</dbReference>
<dbReference type="InterPro" id="IPR036047">
    <property type="entry name" value="F-box-like_dom_sf"/>
</dbReference>
<organism evidence="2 4">
    <name type="scientific">Araneus ventricosus</name>
    <name type="common">Orbweaver spider</name>
    <name type="synonym">Epeira ventricosa</name>
    <dbReference type="NCBI Taxonomy" id="182803"/>
    <lineage>
        <taxon>Eukaryota</taxon>
        <taxon>Metazoa</taxon>
        <taxon>Ecdysozoa</taxon>
        <taxon>Arthropoda</taxon>
        <taxon>Chelicerata</taxon>
        <taxon>Arachnida</taxon>
        <taxon>Araneae</taxon>
        <taxon>Araneomorphae</taxon>
        <taxon>Entelegynae</taxon>
        <taxon>Araneoidea</taxon>
        <taxon>Araneidae</taxon>
        <taxon>Araneus</taxon>
    </lineage>
</organism>
<name>A0A4Y2T0V4_ARAVE</name>
<dbReference type="InterPro" id="IPR001810">
    <property type="entry name" value="F-box_dom"/>
</dbReference>
<evidence type="ECO:0000313" key="2">
    <source>
        <dbReference type="EMBL" id="GBN93851.1"/>
    </source>
</evidence>
<dbReference type="PANTHER" id="PTHR20872">
    <property type="match status" value="1"/>
</dbReference>
<dbReference type="OrthoDB" id="6409609at2759"/>
<evidence type="ECO:0000313" key="4">
    <source>
        <dbReference type="Proteomes" id="UP000499080"/>
    </source>
</evidence>
<dbReference type="Proteomes" id="UP000499080">
    <property type="component" value="Unassembled WGS sequence"/>
</dbReference>
<comment type="caution">
    <text evidence="2">The sequence shown here is derived from an EMBL/GenBank/DDBJ whole genome shotgun (WGS) entry which is preliminary data.</text>
</comment>